<dbReference type="AlphaFoldDB" id="F4CCA0"/>
<sequence>MWDNEPNKLVTFFKVAANALTDSQSNIGRHGNLDL</sequence>
<dbReference type="KEGG" id="shg:Sph21_2137"/>
<name>F4CCA0_SPHS2</name>
<protein>
    <submittedName>
        <fullName evidence="1">Pyridoxamine 5'-phosphate oxidase-related fmN-binding protein</fullName>
    </submittedName>
</protein>
<accession>F4CCA0</accession>
<evidence type="ECO:0000313" key="1">
    <source>
        <dbReference type="EMBL" id="ADZ78693.1"/>
    </source>
</evidence>
<gene>
    <name evidence="1" type="ordered locus">Sph21_2137</name>
</gene>
<dbReference type="HOGENOM" id="CLU_3367382_0_0_10"/>
<proteinExistence type="predicted"/>
<dbReference type="PATRIC" id="fig|743722.3.peg.2284"/>
<organism evidence="1">
    <name type="scientific">Sphingobacterium sp. (strain 21)</name>
    <dbReference type="NCBI Taxonomy" id="743722"/>
    <lineage>
        <taxon>Bacteria</taxon>
        <taxon>Pseudomonadati</taxon>
        <taxon>Bacteroidota</taxon>
        <taxon>Sphingobacteriia</taxon>
        <taxon>Sphingobacteriales</taxon>
        <taxon>Sphingobacteriaceae</taxon>
        <taxon>Sphingobacterium</taxon>
    </lineage>
</organism>
<reference evidence="1" key="1">
    <citation type="submission" date="2011-03" db="EMBL/GenBank/DDBJ databases">
        <title>Complete sequence of Sphingobacterium sp. 21.</title>
        <authorList>
            <consortium name="US DOE Joint Genome Institute"/>
            <person name="Lucas S."/>
            <person name="Copeland A."/>
            <person name="Lapidus A."/>
            <person name="Cheng J.-F."/>
            <person name="Goodwin L."/>
            <person name="Pitluck S."/>
            <person name="Davenport K."/>
            <person name="Detter J.C."/>
            <person name="Han C."/>
            <person name="Tapia R."/>
            <person name="Land M."/>
            <person name="Hauser L."/>
            <person name="Kyrpides N."/>
            <person name="Ivanova N."/>
            <person name="Ovchinnikova G."/>
            <person name="Pagani I."/>
            <person name="Siebers A.K."/>
            <person name="Allgaier M."/>
            <person name="Thelen M.P."/>
            <person name="Hugenholtz P."/>
            <person name="Woyke T."/>
        </authorList>
    </citation>
    <scope>NUCLEOTIDE SEQUENCE</scope>
    <source>
        <strain evidence="1">21</strain>
    </source>
</reference>
<dbReference type="EMBL" id="CP002584">
    <property type="protein sequence ID" value="ADZ78693.1"/>
    <property type="molecule type" value="Genomic_DNA"/>
</dbReference>